<evidence type="ECO:0000313" key="11">
    <source>
        <dbReference type="EMBL" id="GMS95792.1"/>
    </source>
</evidence>
<evidence type="ECO:0000256" key="2">
    <source>
        <dbReference type="ARBA" id="ARBA00004687"/>
    </source>
</evidence>
<dbReference type="InterPro" id="IPR019540">
    <property type="entry name" value="PtdIno-glycan_biosynth_class_S"/>
</dbReference>
<comment type="similarity">
    <text evidence="3">Belongs to the PIGS family.</text>
</comment>
<feature type="transmembrane region" description="Helical" evidence="10">
    <location>
        <begin position="38"/>
        <end position="60"/>
    </location>
</feature>
<evidence type="ECO:0000256" key="1">
    <source>
        <dbReference type="ARBA" id="ARBA00004477"/>
    </source>
</evidence>
<evidence type="ECO:0000256" key="10">
    <source>
        <dbReference type="SAM" id="Phobius"/>
    </source>
</evidence>
<dbReference type="PANTHER" id="PTHR21072:SF13">
    <property type="entry name" value="GPI TRANSAMIDASE COMPONENT PIG-S"/>
    <property type="match status" value="1"/>
</dbReference>
<evidence type="ECO:0000256" key="9">
    <source>
        <dbReference type="ARBA" id="ARBA00023180"/>
    </source>
</evidence>
<name>A0AAV5TNN3_9BILA</name>
<keyword evidence="9" id="KW-0325">Glycoprotein</keyword>
<accession>A0AAV5TNN3</accession>
<evidence type="ECO:0000256" key="5">
    <source>
        <dbReference type="ARBA" id="ARBA00022692"/>
    </source>
</evidence>
<keyword evidence="6" id="KW-0256">Endoplasmic reticulum</keyword>
<dbReference type="GO" id="GO:0006506">
    <property type="term" value="P:GPI anchor biosynthetic process"/>
    <property type="evidence" value="ECO:0007669"/>
    <property type="project" value="UniProtKB-KW"/>
</dbReference>
<reference evidence="11" key="1">
    <citation type="submission" date="2023-10" db="EMBL/GenBank/DDBJ databases">
        <title>Genome assembly of Pristionchus species.</title>
        <authorList>
            <person name="Yoshida K."/>
            <person name="Sommer R.J."/>
        </authorList>
    </citation>
    <scope>NUCLEOTIDE SEQUENCE</scope>
    <source>
        <strain evidence="11">RS0144</strain>
    </source>
</reference>
<comment type="pathway">
    <text evidence="2">Glycolipid biosynthesis; glycosylphosphatidylinositol-anchor biosynthesis.</text>
</comment>
<keyword evidence="7 10" id="KW-1133">Transmembrane helix</keyword>
<dbReference type="GO" id="GO:0042765">
    <property type="term" value="C:GPI-anchor transamidase complex"/>
    <property type="evidence" value="ECO:0007669"/>
    <property type="project" value="InterPro"/>
</dbReference>
<dbReference type="EMBL" id="BTSX01000004">
    <property type="protein sequence ID" value="GMS95792.1"/>
    <property type="molecule type" value="Genomic_DNA"/>
</dbReference>
<gene>
    <name evidence="11" type="ORF">PENTCL1PPCAC_17967</name>
</gene>
<comment type="subcellular location">
    <subcellularLocation>
        <location evidence="1">Endoplasmic reticulum membrane</location>
        <topology evidence="1">Multi-pass membrane protein</topology>
    </subcellularLocation>
</comment>
<keyword evidence="5 10" id="KW-0812">Transmembrane</keyword>
<organism evidence="11 12">
    <name type="scientific">Pristionchus entomophagus</name>
    <dbReference type="NCBI Taxonomy" id="358040"/>
    <lineage>
        <taxon>Eukaryota</taxon>
        <taxon>Metazoa</taxon>
        <taxon>Ecdysozoa</taxon>
        <taxon>Nematoda</taxon>
        <taxon>Chromadorea</taxon>
        <taxon>Rhabditida</taxon>
        <taxon>Rhabditina</taxon>
        <taxon>Diplogasteromorpha</taxon>
        <taxon>Diplogasteroidea</taxon>
        <taxon>Neodiplogasteridae</taxon>
        <taxon>Pristionchus</taxon>
    </lineage>
</organism>
<dbReference type="AlphaFoldDB" id="A0AAV5TNN3"/>
<dbReference type="Proteomes" id="UP001432027">
    <property type="component" value="Unassembled WGS sequence"/>
</dbReference>
<dbReference type="PANTHER" id="PTHR21072">
    <property type="entry name" value="GPI TRANSAMIDASE COMPONENT PIG-S"/>
    <property type="match status" value="1"/>
</dbReference>
<evidence type="ECO:0000256" key="8">
    <source>
        <dbReference type="ARBA" id="ARBA00023136"/>
    </source>
</evidence>
<evidence type="ECO:0008006" key="13">
    <source>
        <dbReference type="Google" id="ProtNLM"/>
    </source>
</evidence>
<evidence type="ECO:0000313" key="12">
    <source>
        <dbReference type="Proteomes" id="UP001432027"/>
    </source>
</evidence>
<keyword evidence="4" id="KW-0337">GPI-anchor biosynthesis</keyword>
<evidence type="ECO:0000256" key="4">
    <source>
        <dbReference type="ARBA" id="ARBA00022502"/>
    </source>
</evidence>
<protein>
    <recommendedName>
        <fullName evidence="13">GPI transamidase component PIG-S</fullName>
    </recommendedName>
</protein>
<dbReference type="Pfam" id="PF10510">
    <property type="entry name" value="PIG-S"/>
    <property type="match status" value="1"/>
</dbReference>
<evidence type="ECO:0000256" key="6">
    <source>
        <dbReference type="ARBA" id="ARBA00022824"/>
    </source>
</evidence>
<proteinExistence type="inferred from homology"/>
<comment type="caution">
    <text evidence="11">The sequence shown here is derived from an EMBL/GenBank/DDBJ whole genome shotgun (WGS) entry which is preliminary data.</text>
</comment>
<evidence type="ECO:0000256" key="3">
    <source>
        <dbReference type="ARBA" id="ARBA00005316"/>
    </source>
</evidence>
<keyword evidence="12" id="KW-1185">Reference proteome</keyword>
<evidence type="ECO:0000256" key="7">
    <source>
        <dbReference type="ARBA" id="ARBA00022989"/>
    </source>
</evidence>
<dbReference type="GO" id="GO:0016255">
    <property type="term" value="P:attachment of GPI anchor to protein"/>
    <property type="evidence" value="ECO:0007669"/>
    <property type="project" value="InterPro"/>
</dbReference>
<sequence length="532" mass="59533">MDLLSIRGWKKEGEKQRTLNEIRDARSSDYKAYSKGEVPFRILSSLYIFSLVVICGVIAYEKTVVTYRAPFPSGEEKTNISVSIEVSIVVTDSSLDGMGEEVKKYLDNSFARRQQPLPVTIEGIVNDVKKRSFSSLLSDIYPPSPPSPPSSLDIFIALIPSKEWTHFSATSVLLTKGKWALVQIREGEDPSKILARIDTLIFDVLIGIPHLDLIVKRDARERIEPWVIATMTPEHQKRLTWDCNALSSSYSLRLVHVHSSFLSTINPILLPSLNRFASLLKDITTLNIKSEHLFDLYLGGLVEEDVQGRETITQQNVHLLLKEIDSLVSPTQSIDPQLKIVILHSDTKMIMLDGESDDVSGASISEWGGVIVNDDRVTENVLSSVRMILGMDSHLPPSFEREKVPISQWELTRLSIRSIVDSSLRTKHSIRALRSLIKDIDNLVFSDDLSNLISSSISSLSSSLSNPRMPSLNGLKKAVTNAESALMDASLLSLLYFPTEQKFGIFLPLIALYFAPALFLLPRIIHYCILRC</sequence>
<feature type="transmembrane region" description="Helical" evidence="10">
    <location>
        <begin position="503"/>
        <end position="521"/>
    </location>
</feature>
<keyword evidence="8 10" id="KW-0472">Membrane</keyword>